<feature type="domain" description="PABS" evidence="6">
    <location>
        <begin position="216"/>
        <end position="459"/>
    </location>
</feature>
<gene>
    <name evidence="8" type="primary">speE_1</name>
    <name evidence="8" type="ORF">ERS852420_02778</name>
    <name evidence="7" type="ORF">M72_14621</name>
</gene>
<feature type="transmembrane region" description="Helical" evidence="5">
    <location>
        <begin position="44"/>
        <end position="65"/>
    </location>
</feature>
<protein>
    <submittedName>
        <fullName evidence="8">Spermidine synthase</fullName>
        <ecNumber evidence="8">2.5.1.16</ecNumber>
    </submittedName>
</protein>
<dbReference type="PANTHER" id="PTHR43317:SF1">
    <property type="entry name" value="THERMOSPERMINE SYNTHASE ACAULIS5"/>
    <property type="match status" value="1"/>
</dbReference>
<feature type="transmembrane region" description="Helical" evidence="5">
    <location>
        <begin position="77"/>
        <end position="108"/>
    </location>
</feature>
<comment type="similarity">
    <text evidence="1">Belongs to the spermidine/spermine synthase family.</text>
</comment>
<dbReference type="InterPro" id="IPR036259">
    <property type="entry name" value="MFS_trans_sf"/>
</dbReference>
<evidence type="ECO:0000256" key="2">
    <source>
        <dbReference type="ARBA" id="ARBA00022679"/>
    </source>
</evidence>
<keyword evidence="2 4" id="KW-0808">Transferase</keyword>
<evidence type="ECO:0000256" key="5">
    <source>
        <dbReference type="SAM" id="Phobius"/>
    </source>
</evidence>
<evidence type="ECO:0000313" key="7">
    <source>
        <dbReference type="EMBL" id="CRL42148.1"/>
    </source>
</evidence>
<evidence type="ECO:0000256" key="1">
    <source>
        <dbReference type="ARBA" id="ARBA00007867"/>
    </source>
</evidence>
<sequence length="533" mass="58873">MKQTVILKNKLFLYLTEFFAGMSVMAVELGASRLLAPYFSSSQIVWTIIIGTIMIAMALGNIYGGRSADKSPNPDRLYTRILIAAIWIALIPVVGKYIVLGISALLIFTVSNNFLIIAAFAACMVIFVFPLFLLGTVTPSLVKYAVDSLDDNGKTVGTLGAFNTIGSIIGTFVPTFVTIPAVGTSITFLIFSGILLVLAIVYFVNVRAGKKKVIVSVVIFALCCGLGYSDSFAFWEKNLTYEGESVYNYLQVSEDDTSVRLSTNVLFGVQSVYMKQDRLTGMYYDYAMAAPLMLADKNPSDMDVLILGMGTGTYATQCRKYLGDMNVEGVEIDEKITQLSRKYFSLSEDVPVTTYDGRAYLNAMDKKYDVIMVDAYQDITIPFQMSSVEFFTLVKDHLNEDGVMVVNMNMRGSGDGNINQYLSDTIGQVFDAEYTVDVANTTNRELFASNNPSIMENLQANTKQITNADLRNMMETVYADSTPYGKGDYILTDDKAPVELLGMQVIDQLIEEEVAYYKGIYERDGIQGVLNSL</sequence>
<evidence type="ECO:0000259" key="6">
    <source>
        <dbReference type="PROSITE" id="PS51006"/>
    </source>
</evidence>
<dbReference type="GO" id="GO:0004766">
    <property type="term" value="F:spermidine synthase activity"/>
    <property type="evidence" value="ECO:0007669"/>
    <property type="project" value="UniProtKB-EC"/>
</dbReference>
<proteinExistence type="inferred from homology"/>
<feature type="transmembrane region" description="Helical" evidence="5">
    <location>
        <begin position="114"/>
        <end position="135"/>
    </location>
</feature>
<evidence type="ECO:0000256" key="3">
    <source>
        <dbReference type="ARBA" id="ARBA00023115"/>
    </source>
</evidence>
<evidence type="ECO:0000313" key="9">
    <source>
        <dbReference type="Proteomes" id="UP000049979"/>
    </source>
</evidence>
<dbReference type="EMBL" id="CYXV01000013">
    <property type="protein sequence ID" value="CUN11264.1"/>
    <property type="molecule type" value="Genomic_DNA"/>
</dbReference>
<reference evidence="9" key="1">
    <citation type="submission" date="2015-05" db="EMBL/GenBank/DDBJ databases">
        <authorList>
            <consortium name="Pathogen Informatics"/>
        </authorList>
    </citation>
    <scope>NUCLEOTIDE SEQUENCE [LARGE SCALE GENOMIC DNA]</scope>
    <source>
        <strain evidence="8 10">2789STDY5608863</strain>
        <strain evidence="9">M72</strain>
    </source>
</reference>
<dbReference type="SUPFAM" id="SSF103473">
    <property type="entry name" value="MFS general substrate transporter"/>
    <property type="match status" value="1"/>
</dbReference>
<dbReference type="Gene3D" id="3.40.50.150">
    <property type="entry name" value="Vaccinia Virus protein VP39"/>
    <property type="match status" value="1"/>
</dbReference>
<name>A0A0M6WXH5_9FIRM</name>
<evidence type="ECO:0000313" key="8">
    <source>
        <dbReference type="EMBL" id="CUN11264.1"/>
    </source>
</evidence>
<dbReference type="Pfam" id="PF01564">
    <property type="entry name" value="Spermine_synth"/>
    <property type="match status" value="1"/>
</dbReference>
<dbReference type="RefSeq" id="WP_055068631.1">
    <property type="nucleotide sequence ID" value="NZ_CP173697.1"/>
</dbReference>
<dbReference type="OrthoDB" id="9761985at2"/>
<dbReference type="NCBIfam" id="NF037959">
    <property type="entry name" value="MFS_SpdSyn"/>
    <property type="match status" value="1"/>
</dbReference>
<dbReference type="Proteomes" id="UP000049979">
    <property type="component" value="Unassembled WGS sequence"/>
</dbReference>
<feature type="transmembrane region" description="Helical" evidence="5">
    <location>
        <begin position="185"/>
        <end position="206"/>
    </location>
</feature>
<dbReference type="EMBL" id="CVRR01000060">
    <property type="protein sequence ID" value="CRL42148.1"/>
    <property type="molecule type" value="Genomic_DNA"/>
</dbReference>
<feature type="active site" description="Proton acceptor" evidence="4">
    <location>
        <position position="374"/>
    </location>
</feature>
<dbReference type="Gene3D" id="1.20.1250.20">
    <property type="entry name" value="MFS general substrate transporter like domains"/>
    <property type="match status" value="1"/>
</dbReference>
<dbReference type="EC" id="2.5.1.16" evidence="8"/>
<evidence type="ECO:0000313" key="10">
    <source>
        <dbReference type="Proteomes" id="UP000095495"/>
    </source>
</evidence>
<dbReference type="PANTHER" id="PTHR43317">
    <property type="entry name" value="THERMOSPERMINE SYNTHASE ACAULIS5"/>
    <property type="match status" value="1"/>
</dbReference>
<reference evidence="7" key="2">
    <citation type="submission" date="2015-05" db="EMBL/GenBank/DDBJ databases">
        <authorList>
            <person name="Wang D.B."/>
            <person name="Wang M."/>
        </authorList>
    </citation>
    <scope>NUCLEOTIDE SEQUENCE [LARGE SCALE GENOMIC DNA]</scope>
    <source>
        <strain evidence="7">M72</strain>
    </source>
</reference>
<dbReference type="AlphaFoldDB" id="A0A0M6WXH5"/>
<keyword evidence="5" id="KW-0472">Membrane</keyword>
<keyword evidence="9" id="KW-1185">Reference proteome</keyword>
<feature type="transmembrane region" description="Helical" evidence="5">
    <location>
        <begin position="213"/>
        <end position="235"/>
    </location>
</feature>
<feature type="transmembrane region" description="Helical" evidence="5">
    <location>
        <begin position="12"/>
        <end position="32"/>
    </location>
</feature>
<dbReference type="GO" id="GO:0006596">
    <property type="term" value="P:polyamine biosynthetic process"/>
    <property type="evidence" value="ECO:0007669"/>
    <property type="project" value="UniProtKB-UniRule"/>
</dbReference>
<dbReference type="PROSITE" id="PS51006">
    <property type="entry name" value="PABS_2"/>
    <property type="match status" value="1"/>
</dbReference>
<keyword evidence="3 4" id="KW-0620">Polyamine biosynthesis</keyword>
<dbReference type="STRING" id="301302.ERS852420_02778"/>
<keyword evidence="5" id="KW-0812">Transmembrane</keyword>
<keyword evidence="5" id="KW-1133">Transmembrane helix</keyword>
<dbReference type="Proteomes" id="UP000095495">
    <property type="component" value="Unassembled WGS sequence"/>
</dbReference>
<feature type="transmembrane region" description="Helical" evidence="5">
    <location>
        <begin position="156"/>
        <end position="179"/>
    </location>
</feature>
<accession>A0A0M6WXH5</accession>
<dbReference type="InterPro" id="IPR029063">
    <property type="entry name" value="SAM-dependent_MTases_sf"/>
</dbReference>
<dbReference type="InterPro" id="IPR030374">
    <property type="entry name" value="PABS"/>
</dbReference>
<organism evidence="7 9">
    <name type="scientific">Roseburia faecis</name>
    <dbReference type="NCBI Taxonomy" id="301302"/>
    <lineage>
        <taxon>Bacteria</taxon>
        <taxon>Bacillati</taxon>
        <taxon>Bacillota</taxon>
        <taxon>Clostridia</taxon>
        <taxon>Lachnospirales</taxon>
        <taxon>Lachnospiraceae</taxon>
        <taxon>Roseburia</taxon>
    </lineage>
</organism>
<dbReference type="SUPFAM" id="SSF53335">
    <property type="entry name" value="S-adenosyl-L-methionine-dependent methyltransferases"/>
    <property type="match status" value="1"/>
</dbReference>
<evidence type="ECO:0000256" key="4">
    <source>
        <dbReference type="PROSITE-ProRule" id="PRU00354"/>
    </source>
</evidence>